<evidence type="ECO:0000313" key="2">
    <source>
        <dbReference type="Proteomes" id="UP000276215"/>
    </source>
</evidence>
<dbReference type="AlphaFoldDB" id="A0A3N4IWE9"/>
<keyword evidence="2" id="KW-1185">Reference proteome</keyword>
<sequence length="185" mass="20552">MPLKSTKGLDDPKCDAILVTKSKTGNEEEMKDEARDALGQALQEEELEVDHVMGEPFIGNRCGLYFVAYPECLRVLEARDSAHKEIESTLKSEVTLLQGQVSTLTLSIPEYSRVRNRLISTFKRDKLNNATESDIDIIQEGNIMAHEGDAAVDALLYEGLNGRRDPSAFNELYGIHPADVVKISD</sequence>
<gene>
    <name evidence="1" type="ORF">L873DRAFT_1832077</name>
</gene>
<name>A0A3N4IWE9_9PEZI</name>
<reference evidence="1 2" key="1">
    <citation type="journal article" date="2018" name="Nat. Ecol. Evol.">
        <title>Pezizomycetes genomes reveal the molecular basis of ectomycorrhizal truffle lifestyle.</title>
        <authorList>
            <person name="Murat C."/>
            <person name="Payen T."/>
            <person name="Noel B."/>
            <person name="Kuo A."/>
            <person name="Morin E."/>
            <person name="Chen J."/>
            <person name="Kohler A."/>
            <person name="Krizsan K."/>
            <person name="Balestrini R."/>
            <person name="Da Silva C."/>
            <person name="Montanini B."/>
            <person name="Hainaut M."/>
            <person name="Levati E."/>
            <person name="Barry K.W."/>
            <person name="Belfiori B."/>
            <person name="Cichocki N."/>
            <person name="Clum A."/>
            <person name="Dockter R.B."/>
            <person name="Fauchery L."/>
            <person name="Guy J."/>
            <person name="Iotti M."/>
            <person name="Le Tacon F."/>
            <person name="Lindquist E.A."/>
            <person name="Lipzen A."/>
            <person name="Malagnac F."/>
            <person name="Mello A."/>
            <person name="Molinier V."/>
            <person name="Miyauchi S."/>
            <person name="Poulain J."/>
            <person name="Riccioni C."/>
            <person name="Rubini A."/>
            <person name="Sitrit Y."/>
            <person name="Splivallo R."/>
            <person name="Traeger S."/>
            <person name="Wang M."/>
            <person name="Zifcakova L."/>
            <person name="Wipf D."/>
            <person name="Zambonelli A."/>
            <person name="Paolocci F."/>
            <person name="Nowrousian M."/>
            <person name="Ottonello S."/>
            <person name="Baldrian P."/>
            <person name="Spatafora J.W."/>
            <person name="Henrissat B."/>
            <person name="Nagy L.G."/>
            <person name="Aury J.M."/>
            <person name="Wincker P."/>
            <person name="Grigoriev I.V."/>
            <person name="Bonfante P."/>
            <person name="Martin F.M."/>
        </authorList>
    </citation>
    <scope>NUCLEOTIDE SEQUENCE [LARGE SCALE GENOMIC DNA]</scope>
    <source>
        <strain evidence="1 2">120613-1</strain>
    </source>
</reference>
<dbReference type="STRING" id="1336337.A0A3N4IWE9"/>
<accession>A0A3N4IWE9</accession>
<proteinExistence type="predicted"/>
<dbReference type="Proteomes" id="UP000276215">
    <property type="component" value="Unassembled WGS sequence"/>
</dbReference>
<evidence type="ECO:0000313" key="1">
    <source>
        <dbReference type="EMBL" id="RPA89138.1"/>
    </source>
</evidence>
<dbReference type="EMBL" id="ML120611">
    <property type="protein sequence ID" value="RPA89138.1"/>
    <property type="molecule type" value="Genomic_DNA"/>
</dbReference>
<dbReference type="OrthoDB" id="5420280at2759"/>
<protein>
    <submittedName>
        <fullName evidence="1">Uncharacterized protein</fullName>
    </submittedName>
</protein>
<organism evidence="1 2">
    <name type="scientific">Choiromyces venosus 120613-1</name>
    <dbReference type="NCBI Taxonomy" id="1336337"/>
    <lineage>
        <taxon>Eukaryota</taxon>
        <taxon>Fungi</taxon>
        <taxon>Dikarya</taxon>
        <taxon>Ascomycota</taxon>
        <taxon>Pezizomycotina</taxon>
        <taxon>Pezizomycetes</taxon>
        <taxon>Pezizales</taxon>
        <taxon>Tuberaceae</taxon>
        <taxon>Choiromyces</taxon>
    </lineage>
</organism>